<keyword evidence="9" id="KW-0418">Kinase</keyword>
<comment type="subcellular location">
    <subcellularLocation>
        <location evidence="2">Cell membrane</location>
        <topology evidence="2">Multi-pass membrane protein</topology>
    </subcellularLocation>
</comment>
<protein>
    <recommendedName>
        <fullName evidence="3">histidine kinase</fullName>
        <ecNumber evidence="3">2.7.13.3</ecNumber>
    </recommendedName>
</protein>
<dbReference type="EC" id="2.7.13.3" evidence="3"/>
<feature type="domain" description="PAS" evidence="18">
    <location>
        <begin position="437"/>
        <end position="507"/>
    </location>
</feature>
<evidence type="ECO:0000256" key="1">
    <source>
        <dbReference type="ARBA" id="ARBA00000085"/>
    </source>
</evidence>
<dbReference type="InterPro" id="IPR004358">
    <property type="entry name" value="Sig_transdc_His_kin-like_C"/>
</dbReference>
<dbReference type="InterPro" id="IPR029151">
    <property type="entry name" value="Sensor-like_sf"/>
</dbReference>
<dbReference type="SUPFAM" id="SSF55785">
    <property type="entry name" value="PYP-like sensor domain (PAS domain)"/>
    <property type="match status" value="2"/>
</dbReference>
<dbReference type="InterPro" id="IPR011006">
    <property type="entry name" value="CheY-like_superfamily"/>
</dbReference>
<dbReference type="InterPro" id="IPR003660">
    <property type="entry name" value="HAMP_dom"/>
</dbReference>
<dbReference type="Pfam" id="PF00672">
    <property type="entry name" value="HAMP"/>
    <property type="match status" value="1"/>
</dbReference>
<accession>A0A850T6A4</accession>
<dbReference type="RefSeq" id="WP_178365219.1">
    <property type="nucleotide sequence ID" value="NZ_JACADJ010000004.1"/>
</dbReference>
<dbReference type="InterPro" id="IPR036097">
    <property type="entry name" value="HisK_dim/P_sf"/>
</dbReference>
<dbReference type="Pfam" id="PF02743">
    <property type="entry name" value="dCache_1"/>
    <property type="match status" value="1"/>
</dbReference>
<dbReference type="InterPro" id="IPR013656">
    <property type="entry name" value="PAS_4"/>
</dbReference>
<reference evidence="21 22" key="1">
    <citation type="submission" date="2020-06" db="EMBL/GenBank/DDBJ databases">
        <title>High-quality draft genome of sulfate reducer Desulfobacter latus type strain AcrS2 isolated from marine sediment.</title>
        <authorList>
            <person name="Hoppe M."/>
            <person name="Larsen C.K."/>
            <person name="Marshall I.P.G."/>
            <person name="Schramm A."/>
            <person name="Marietou A.G."/>
        </authorList>
    </citation>
    <scope>NUCLEOTIDE SEQUENCE [LARGE SCALE GENOMIC DNA]</scope>
    <source>
        <strain evidence="21 22">AcRS2</strain>
    </source>
</reference>
<evidence type="ECO:0000256" key="4">
    <source>
        <dbReference type="ARBA" id="ARBA00022475"/>
    </source>
</evidence>
<dbReference type="Gene3D" id="3.30.450.20">
    <property type="entry name" value="PAS domain"/>
    <property type="match status" value="3"/>
</dbReference>
<dbReference type="InterPro" id="IPR035965">
    <property type="entry name" value="PAS-like_dom_sf"/>
</dbReference>
<evidence type="ECO:0000256" key="7">
    <source>
        <dbReference type="ARBA" id="ARBA00022692"/>
    </source>
</evidence>
<dbReference type="SUPFAM" id="SSF103190">
    <property type="entry name" value="Sensory domain-like"/>
    <property type="match status" value="1"/>
</dbReference>
<dbReference type="Proteomes" id="UP000553343">
    <property type="component" value="Unassembled WGS sequence"/>
</dbReference>
<feature type="transmembrane region" description="Helical" evidence="15">
    <location>
        <begin position="344"/>
        <end position="364"/>
    </location>
</feature>
<dbReference type="PROSITE" id="PS50109">
    <property type="entry name" value="HIS_KIN"/>
    <property type="match status" value="1"/>
</dbReference>
<feature type="modified residue" description="4-aspartylphosphate" evidence="14">
    <location>
        <position position="996"/>
    </location>
</feature>
<comment type="catalytic activity">
    <reaction evidence="1">
        <text>ATP + protein L-histidine = ADP + protein N-phospho-L-histidine.</text>
        <dbReference type="EC" id="2.7.13.3"/>
    </reaction>
</comment>
<dbReference type="Gene3D" id="6.10.340.10">
    <property type="match status" value="1"/>
</dbReference>
<evidence type="ECO:0000259" key="18">
    <source>
        <dbReference type="PROSITE" id="PS50112"/>
    </source>
</evidence>
<feature type="domain" description="PAS" evidence="18">
    <location>
        <begin position="564"/>
        <end position="633"/>
    </location>
</feature>
<evidence type="ECO:0000313" key="22">
    <source>
        <dbReference type="Proteomes" id="UP000553343"/>
    </source>
</evidence>
<dbReference type="InterPro" id="IPR000700">
    <property type="entry name" value="PAS-assoc_C"/>
</dbReference>
<feature type="domain" description="PAC" evidence="19">
    <location>
        <begin position="634"/>
        <end position="688"/>
    </location>
</feature>
<feature type="domain" description="HAMP" evidence="20">
    <location>
        <begin position="365"/>
        <end position="418"/>
    </location>
</feature>
<dbReference type="SMART" id="SM00387">
    <property type="entry name" value="HATPase_c"/>
    <property type="match status" value="1"/>
</dbReference>
<evidence type="ECO:0000259" key="20">
    <source>
        <dbReference type="PROSITE" id="PS50885"/>
    </source>
</evidence>
<evidence type="ECO:0000259" key="19">
    <source>
        <dbReference type="PROSITE" id="PS50113"/>
    </source>
</evidence>
<dbReference type="SMART" id="SM00086">
    <property type="entry name" value="PAC"/>
    <property type="match status" value="2"/>
</dbReference>
<dbReference type="InterPro" id="IPR003661">
    <property type="entry name" value="HisK_dim/P_dom"/>
</dbReference>
<dbReference type="SUPFAM" id="SSF52172">
    <property type="entry name" value="CheY-like"/>
    <property type="match status" value="1"/>
</dbReference>
<organism evidence="21 22">
    <name type="scientific">Desulfobacter latus</name>
    <dbReference type="NCBI Taxonomy" id="2292"/>
    <lineage>
        <taxon>Bacteria</taxon>
        <taxon>Pseudomonadati</taxon>
        <taxon>Thermodesulfobacteriota</taxon>
        <taxon>Desulfobacteria</taxon>
        <taxon>Desulfobacterales</taxon>
        <taxon>Desulfobacteraceae</taxon>
        <taxon>Desulfobacter</taxon>
    </lineage>
</organism>
<evidence type="ECO:0000256" key="10">
    <source>
        <dbReference type="ARBA" id="ARBA00022840"/>
    </source>
</evidence>
<keyword evidence="10" id="KW-0067">ATP-binding</keyword>
<evidence type="ECO:0000256" key="6">
    <source>
        <dbReference type="ARBA" id="ARBA00022679"/>
    </source>
</evidence>
<feature type="domain" description="Histidine kinase" evidence="16">
    <location>
        <begin position="701"/>
        <end position="924"/>
    </location>
</feature>
<evidence type="ECO:0000256" key="15">
    <source>
        <dbReference type="SAM" id="Phobius"/>
    </source>
</evidence>
<evidence type="ECO:0000256" key="9">
    <source>
        <dbReference type="ARBA" id="ARBA00022777"/>
    </source>
</evidence>
<dbReference type="GO" id="GO:0005524">
    <property type="term" value="F:ATP binding"/>
    <property type="evidence" value="ECO:0007669"/>
    <property type="project" value="UniProtKB-KW"/>
</dbReference>
<keyword evidence="8" id="KW-0547">Nucleotide-binding</keyword>
<keyword evidence="12" id="KW-0902">Two-component regulatory system</keyword>
<dbReference type="AlphaFoldDB" id="A0A850T6A4"/>
<evidence type="ECO:0000313" key="21">
    <source>
        <dbReference type="EMBL" id="NWH03767.1"/>
    </source>
</evidence>
<dbReference type="SMART" id="SM00388">
    <property type="entry name" value="HisKA"/>
    <property type="match status" value="1"/>
</dbReference>
<dbReference type="SUPFAM" id="SSF55874">
    <property type="entry name" value="ATPase domain of HSP90 chaperone/DNA topoisomerase II/histidine kinase"/>
    <property type="match status" value="1"/>
</dbReference>
<feature type="domain" description="Response regulatory" evidence="17">
    <location>
        <begin position="945"/>
        <end position="1061"/>
    </location>
</feature>
<keyword evidence="7 15" id="KW-0812">Transmembrane</keyword>
<dbReference type="CDD" id="cd06225">
    <property type="entry name" value="HAMP"/>
    <property type="match status" value="1"/>
</dbReference>
<dbReference type="CDD" id="cd12913">
    <property type="entry name" value="PDC1_MCP_like"/>
    <property type="match status" value="1"/>
</dbReference>
<evidence type="ECO:0000256" key="14">
    <source>
        <dbReference type="PROSITE-ProRule" id="PRU00169"/>
    </source>
</evidence>
<dbReference type="GO" id="GO:0006355">
    <property type="term" value="P:regulation of DNA-templated transcription"/>
    <property type="evidence" value="ECO:0007669"/>
    <property type="project" value="InterPro"/>
</dbReference>
<dbReference type="EMBL" id="JACADJ010000004">
    <property type="protein sequence ID" value="NWH03767.1"/>
    <property type="molecule type" value="Genomic_DNA"/>
</dbReference>
<evidence type="ECO:0000259" key="17">
    <source>
        <dbReference type="PROSITE" id="PS50110"/>
    </source>
</evidence>
<evidence type="ECO:0000256" key="11">
    <source>
        <dbReference type="ARBA" id="ARBA00022989"/>
    </source>
</evidence>
<dbReference type="SMART" id="SM00448">
    <property type="entry name" value="REC"/>
    <property type="match status" value="1"/>
</dbReference>
<sequence length="1066" mass="120265">MKKNGTISLKTILIVPFIALIVIITGIIGYLSFLNGQKAVNNVAGQFQNEISKRIEDHLSAFLSLPQQINHINAISIQKNELDAENITSLEHHFWNQVKVFKSVSSIYFGNNQGGLVNSGRDKNSDSQYIIVTDHFKSGPFKKFNTDSLGKRTDLLLTVPNFDARKRQWYKGAIESGNQFWSPVYILFTGQDLAIAASRPVYDDNGRLLGVVSIDLFLSHINSFLESLSIGKTGHAFIMEDSGLLIASSTGTKLFTESKEDKTRKRLKSIESESPLIRHASASLKSKFKDFNSITTEQQIIFTLDHQRYFLQVTPIERNGLKWLISVIIPENDFMGKIKAGNRLTATFILVALIVVLFACILLAKKIASPIFSLINDAQRLAKGKWKSKITKNSRIFEINILTHSFNQMADQLQKGLNDLHIEINERKQTEEKLKKREAYLRTVIETIPDLVWLKDPDGVYLSCNKRFERFFGAKEEEIVGKTDYDFVEKKLADFFREKDKIAMEAGKPSVNEEDIVYADDGHRELLETIKTPMYDPKENIVGILGIARDITQRKKAEETIRLSEERLNSILQTNPNPVVVYDTKGFPLFINPSFTEVFGWTLSEIKGRNIPFVPDDEKNITLSKIKEIYNTGKPVQFFTKRLTKSNEVLDININAAIYKDIQGEKTGLVVNLTDITEQIKIQEQLRHAQKMESVGRLAGGVAHDFNNMLSVILGNAEILAEDLKLSETSILNLQEIQKAAERSTNLTRQLLAFARKQTISPEIVDLNDIIHGVLKMLERLIGEDIELLWQPKIGLWPVKVDPSQIDQILANLCVNARDSIEGIGKIVIETDNVQFNDAYCRNHPGFIPGDYAQILVSDTGHGMEKDVLDNLFEPFFTTKGIGEGTGLGLATVYGIVKQNNGFINVDSELNLGTTFKIYLPRFAEKEEIGVQEIVQAKPQKGNETILLVEDEEAILKMTQMMLERLGYTVLATNNPDEAIRLSHAAKTEIHILITDVVMPFMNGRELAEKILKTFPKMKCLYMSGYTANIIADNGILDEGLNFINKPFSKLELSAKLRELLNEFRP</sequence>
<keyword evidence="13 15" id="KW-0472">Membrane</keyword>
<dbReference type="PROSITE" id="PS50113">
    <property type="entry name" value="PAC"/>
    <property type="match status" value="2"/>
</dbReference>
<keyword evidence="6" id="KW-0808">Transferase</keyword>
<dbReference type="InterPro" id="IPR003594">
    <property type="entry name" value="HATPase_dom"/>
</dbReference>
<dbReference type="InterPro" id="IPR001610">
    <property type="entry name" value="PAC"/>
</dbReference>
<dbReference type="CDD" id="cd00082">
    <property type="entry name" value="HisKA"/>
    <property type="match status" value="1"/>
</dbReference>
<evidence type="ECO:0000256" key="2">
    <source>
        <dbReference type="ARBA" id="ARBA00004651"/>
    </source>
</evidence>
<keyword evidence="11 15" id="KW-1133">Transmembrane helix</keyword>
<dbReference type="InterPro" id="IPR001789">
    <property type="entry name" value="Sig_transdc_resp-reg_receiver"/>
</dbReference>
<dbReference type="PROSITE" id="PS50110">
    <property type="entry name" value="RESPONSE_REGULATORY"/>
    <property type="match status" value="1"/>
</dbReference>
<dbReference type="SUPFAM" id="SSF158472">
    <property type="entry name" value="HAMP domain-like"/>
    <property type="match status" value="1"/>
</dbReference>
<gene>
    <name evidence="21" type="ORF">HXW94_01965</name>
</gene>
<dbReference type="CDD" id="cd00130">
    <property type="entry name" value="PAS"/>
    <property type="match status" value="2"/>
</dbReference>
<dbReference type="GO" id="GO:0000155">
    <property type="term" value="F:phosphorelay sensor kinase activity"/>
    <property type="evidence" value="ECO:0007669"/>
    <property type="project" value="InterPro"/>
</dbReference>
<dbReference type="InterPro" id="IPR000014">
    <property type="entry name" value="PAS"/>
</dbReference>
<dbReference type="PROSITE" id="PS50112">
    <property type="entry name" value="PAS"/>
    <property type="match status" value="2"/>
</dbReference>
<comment type="caution">
    <text evidence="21">The sequence shown here is derived from an EMBL/GenBank/DDBJ whole genome shotgun (WGS) entry which is preliminary data.</text>
</comment>
<dbReference type="Gene3D" id="3.40.50.2300">
    <property type="match status" value="1"/>
</dbReference>
<dbReference type="InterPro" id="IPR033479">
    <property type="entry name" value="dCache_1"/>
</dbReference>
<evidence type="ECO:0000256" key="5">
    <source>
        <dbReference type="ARBA" id="ARBA00022553"/>
    </source>
</evidence>
<name>A0A850T6A4_9BACT</name>
<evidence type="ECO:0000256" key="13">
    <source>
        <dbReference type="ARBA" id="ARBA00023136"/>
    </source>
</evidence>
<dbReference type="InterPro" id="IPR036890">
    <property type="entry name" value="HATPase_C_sf"/>
</dbReference>
<feature type="domain" description="PAC" evidence="19">
    <location>
        <begin position="511"/>
        <end position="563"/>
    </location>
</feature>
<dbReference type="Pfam" id="PF00989">
    <property type="entry name" value="PAS"/>
    <property type="match status" value="1"/>
</dbReference>
<dbReference type="Pfam" id="PF08448">
    <property type="entry name" value="PAS_4"/>
    <property type="match status" value="1"/>
</dbReference>
<dbReference type="Gene3D" id="1.10.287.130">
    <property type="match status" value="1"/>
</dbReference>
<dbReference type="Pfam" id="PF02518">
    <property type="entry name" value="HATPase_c"/>
    <property type="match status" value="1"/>
</dbReference>
<dbReference type="InterPro" id="IPR005467">
    <property type="entry name" value="His_kinase_dom"/>
</dbReference>
<dbReference type="PROSITE" id="PS50885">
    <property type="entry name" value="HAMP"/>
    <property type="match status" value="1"/>
</dbReference>
<evidence type="ECO:0000256" key="8">
    <source>
        <dbReference type="ARBA" id="ARBA00022741"/>
    </source>
</evidence>
<dbReference type="NCBIfam" id="TIGR00229">
    <property type="entry name" value="sensory_box"/>
    <property type="match status" value="2"/>
</dbReference>
<dbReference type="InterPro" id="IPR013767">
    <property type="entry name" value="PAS_fold"/>
</dbReference>
<dbReference type="Gene3D" id="3.30.565.10">
    <property type="entry name" value="Histidine kinase-like ATPase, C-terminal domain"/>
    <property type="match status" value="1"/>
</dbReference>
<dbReference type="Pfam" id="PF00072">
    <property type="entry name" value="Response_reg"/>
    <property type="match status" value="1"/>
</dbReference>
<keyword evidence="22" id="KW-1185">Reference proteome</keyword>
<dbReference type="PANTHER" id="PTHR43065:SF42">
    <property type="entry name" value="TWO-COMPONENT SENSOR PPRA"/>
    <property type="match status" value="1"/>
</dbReference>
<keyword evidence="4" id="KW-1003">Cell membrane</keyword>
<keyword evidence="5 14" id="KW-0597">Phosphoprotein</keyword>
<evidence type="ECO:0000259" key="16">
    <source>
        <dbReference type="PROSITE" id="PS50109"/>
    </source>
</evidence>
<dbReference type="SMART" id="SM00091">
    <property type="entry name" value="PAS"/>
    <property type="match status" value="2"/>
</dbReference>
<dbReference type="PRINTS" id="PR00344">
    <property type="entry name" value="BCTRLSENSOR"/>
</dbReference>
<dbReference type="SUPFAM" id="SSF47384">
    <property type="entry name" value="Homodimeric domain of signal transducing histidine kinase"/>
    <property type="match status" value="1"/>
</dbReference>
<proteinExistence type="predicted"/>
<dbReference type="Pfam" id="PF00512">
    <property type="entry name" value="HisKA"/>
    <property type="match status" value="1"/>
</dbReference>
<evidence type="ECO:0000256" key="3">
    <source>
        <dbReference type="ARBA" id="ARBA00012438"/>
    </source>
</evidence>
<evidence type="ECO:0000256" key="12">
    <source>
        <dbReference type="ARBA" id="ARBA00023012"/>
    </source>
</evidence>
<dbReference type="GO" id="GO:0005886">
    <property type="term" value="C:plasma membrane"/>
    <property type="evidence" value="ECO:0007669"/>
    <property type="project" value="UniProtKB-SubCell"/>
</dbReference>
<dbReference type="PANTHER" id="PTHR43065">
    <property type="entry name" value="SENSOR HISTIDINE KINASE"/>
    <property type="match status" value="1"/>
</dbReference>
<feature type="transmembrane region" description="Helical" evidence="15">
    <location>
        <begin position="12"/>
        <end position="33"/>
    </location>
</feature>